<evidence type="ECO:0000313" key="2">
    <source>
        <dbReference type="Proteomes" id="UP000248806"/>
    </source>
</evidence>
<dbReference type="SUPFAM" id="SSF53649">
    <property type="entry name" value="Alkaline phosphatase-like"/>
    <property type="match status" value="1"/>
</dbReference>
<dbReference type="RefSeq" id="WP_111323922.1">
    <property type="nucleotide sequence ID" value="NZ_BIFX01000001.1"/>
</dbReference>
<dbReference type="PANTHER" id="PTHR10151:SF120">
    <property type="entry name" value="BIS(5'-ADENOSYL)-TRIPHOSPHATASE"/>
    <property type="match status" value="1"/>
</dbReference>
<dbReference type="InterPro" id="IPR002591">
    <property type="entry name" value="Phosphodiest/P_Trfase"/>
</dbReference>
<gene>
    <name evidence="1" type="ORF">EI42_03564</name>
</gene>
<dbReference type="Gene3D" id="3.40.720.10">
    <property type="entry name" value="Alkaline Phosphatase, subunit A"/>
    <property type="match status" value="1"/>
</dbReference>
<dbReference type="OrthoDB" id="9762324at2"/>
<dbReference type="PANTHER" id="PTHR10151">
    <property type="entry name" value="ECTONUCLEOTIDE PYROPHOSPHATASE/PHOSPHODIESTERASE"/>
    <property type="match status" value="1"/>
</dbReference>
<dbReference type="AlphaFoldDB" id="A0A326U871"/>
<dbReference type="Pfam" id="PF01663">
    <property type="entry name" value="Phosphodiest"/>
    <property type="match status" value="1"/>
</dbReference>
<proteinExistence type="predicted"/>
<accession>A0A326U871</accession>
<dbReference type="Proteomes" id="UP000248806">
    <property type="component" value="Unassembled WGS sequence"/>
</dbReference>
<keyword evidence="2" id="KW-1185">Reference proteome</keyword>
<sequence length="268" mass="29635">MAAKCKHVFLLGLDGAGNFIQQANTPRMKSLIEESAVSYHAYISPAISAQGWGSILHGVGYDKHQVNNENINDKPYPEDSPYPSIFKVIRAAQPNTKLASLVNWTPINSGLIEQSLDVYFAQYSMEELYLKVAAYIKEHGKATTFTFVQMDDIDVSGHSYGWQSEHFYNTFEDIDRRVGVILDAMKEAGIWDESLIILASDHGGHGTDHGRDIPSDTNAFLVFHGPGIRTGEITEPMHLRDTSPIIAQALGLEAPTEWDGKVPANLFA</sequence>
<dbReference type="CDD" id="cd00016">
    <property type="entry name" value="ALP_like"/>
    <property type="match status" value="1"/>
</dbReference>
<evidence type="ECO:0000313" key="1">
    <source>
        <dbReference type="EMBL" id="PZW27477.1"/>
    </source>
</evidence>
<name>A0A326U871_THEHA</name>
<organism evidence="1 2">
    <name type="scientific">Thermosporothrix hazakensis</name>
    <dbReference type="NCBI Taxonomy" id="644383"/>
    <lineage>
        <taxon>Bacteria</taxon>
        <taxon>Bacillati</taxon>
        <taxon>Chloroflexota</taxon>
        <taxon>Ktedonobacteria</taxon>
        <taxon>Ktedonobacterales</taxon>
        <taxon>Thermosporotrichaceae</taxon>
        <taxon>Thermosporothrix</taxon>
    </lineage>
</organism>
<dbReference type="GO" id="GO:0016787">
    <property type="term" value="F:hydrolase activity"/>
    <property type="evidence" value="ECO:0007669"/>
    <property type="project" value="UniProtKB-ARBA"/>
</dbReference>
<protein>
    <submittedName>
        <fullName evidence="1">Type I phosphodiesterase/nucleotide pyrophosphatase</fullName>
    </submittedName>
</protein>
<reference evidence="1 2" key="1">
    <citation type="submission" date="2018-06" db="EMBL/GenBank/DDBJ databases">
        <title>Genomic Encyclopedia of Archaeal and Bacterial Type Strains, Phase II (KMG-II): from individual species to whole genera.</title>
        <authorList>
            <person name="Goeker M."/>
        </authorList>
    </citation>
    <scope>NUCLEOTIDE SEQUENCE [LARGE SCALE GENOMIC DNA]</scope>
    <source>
        <strain evidence="1 2">ATCC BAA-1881</strain>
    </source>
</reference>
<comment type="caution">
    <text evidence="1">The sequence shown here is derived from an EMBL/GenBank/DDBJ whole genome shotgun (WGS) entry which is preliminary data.</text>
</comment>
<dbReference type="InterPro" id="IPR017850">
    <property type="entry name" value="Alkaline_phosphatase_core_sf"/>
</dbReference>
<dbReference type="EMBL" id="QKUF01000012">
    <property type="protein sequence ID" value="PZW27477.1"/>
    <property type="molecule type" value="Genomic_DNA"/>
</dbReference>